<reference evidence="1" key="1">
    <citation type="submission" date="2015-04" db="UniProtKB">
        <authorList>
            <consortium name="EnsemblPlants"/>
        </authorList>
    </citation>
    <scope>IDENTIFICATION</scope>
</reference>
<dbReference type="AlphaFoldDB" id="A0A0E0EBR2"/>
<sequence length="83" mass="8877">MGSPPPPRYRCCAIQGLAVLFLVYVLAVLALAGGEIFRDDHPLDLCFPSSLGIGSSSSSSSARVLSPRSLLPRLEEIARHKGR</sequence>
<dbReference type="Gramene" id="OMERI07G12400.1">
    <property type="protein sequence ID" value="OMERI07G12400.1"/>
    <property type="gene ID" value="OMERI07G12400"/>
</dbReference>
<evidence type="ECO:0000313" key="2">
    <source>
        <dbReference type="Proteomes" id="UP000008021"/>
    </source>
</evidence>
<dbReference type="STRING" id="40149.A0A0E0EBR2"/>
<accession>A0A0E0EBR2</accession>
<reference evidence="1" key="2">
    <citation type="submission" date="2018-05" db="EMBL/GenBank/DDBJ databases">
        <title>OmerRS3 (Oryza meridionalis Reference Sequence Version 3).</title>
        <authorList>
            <person name="Zhang J."/>
            <person name="Kudrna D."/>
            <person name="Lee S."/>
            <person name="Talag J."/>
            <person name="Welchert J."/>
            <person name="Wing R.A."/>
        </authorList>
    </citation>
    <scope>NUCLEOTIDE SEQUENCE [LARGE SCALE GENOMIC DNA]</scope>
    <source>
        <strain evidence="1">cv. OR44</strain>
    </source>
</reference>
<evidence type="ECO:0000313" key="1">
    <source>
        <dbReference type="EnsemblPlants" id="OMERI07G12400.1"/>
    </source>
</evidence>
<dbReference type="HOGENOM" id="CLU_2546456_0_0_1"/>
<organism evidence="1">
    <name type="scientific">Oryza meridionalis</name>
    <dbReference type="NCBI Taxonomy" id="40149"/>
    <lineage>
        <taxon>Eukaryota</taxon>
        <taxon>Viridiplantae</taxon>
        <taxon>Streptophyta</taxon>
        <taxon>Embryophyta</taxon>
        <taxon>Tracheophyta</taxon>
        <taxon>Spermatophyta</taxon>
        <taxon>Magnoliopsida</taxon>
        <taxon>Liliopsida</taxon>
        <taxon>Poales</taxon>
        <taxon>Poaceae</taxon>
        <taxon>BOP clade</taxon>
        <taxon>Oryzoideae</taxon>
        <taxon>Oryzeae</taxon>
        <taxon>Oryzinae</taxon>
        <taxon>Oryza</taxon>
    </lineage>
</organism>
<protein>
    <submittedName>
        <fullName evidence="1">Uncharacterized protein</fullName>
    </submittedName>
</protein>
<dbReference type="Proteomes" id="UP000008021">
    <property type="component" value="Chromosome 7"/>
</dbReference>
<proteinExistence type="predicted"/>
<dbReference type="EnsemblPlants" id="OMERI07G12400.1">
    <property type="protein sequence ID" value="OMERI07G12400.1"/>
    <property type="gene ID" value="OMERI07G12400"/>
</dbReference>
<keyword evidence="2" id="KW-1185">Reference proteome</keyword>
<name>A0A0E0EBR2_9ORYZ</name>